<dbReference type="AlphaFoldDB" id="A0AAD4MNB6"/>
<sequence>MFTAVRKLHTVFVDFDTSKSQICLRTQSTLEKATGSCIDNNEGWTEAAKEPLENIHSELAAVLSNNMTEVKNLSSTHVIKSPKSIANGRFPFLSELFHPTSTGNAISAPRFVSFA</sequence>
<proteinExistence type="predicted"/>
<dbReference type="Proteomes" id="UP001201812">
    <property type="component" value="Unassembled WGS sequence"/>
</dbReference>
<accession>A0AAD4MNB6</accession>
<organism evidence="1 2">
    <name type="scientific">Ditylenchus destructor</name>
    <dbReference type="NCBI Taxonomy" id="166010"/>
    <lineage>
        <taxon>Eukaryota</taxon>
        <taxon>Metazoa</taxon>
        <taxon>Ecdysozoa</taxon>
        <taxon>Nematoda</taxon>
        <taxon>Chromadorea</taxon>
        <taxon>Rhabditida</taxon>
        <taxon>Tylenchina</taxon>
        <taxon>Tylenchomorpha</taxon>
        <taxon>Sphaerularioidea</taxon>
        <taxon>Anguinidae</taxon>
        <taxon>Anguininae</taxon>
        <taxon>Ditylenchus</taxon>
    </lineage>
</organism>
<evidence type="ECO:0000313" key="1">
    <source>
        <dbReference type="EMBL" id="KAI1700796.1"/>
    </source>
</evidence>
<keyword evidence="2" id="KW-1185">Reference proteome</keyword>
<comment type="caution">
    <text evidence="1">The sequence shown here is derived from an EMBL/GenBank/DDBJ whole genome shotgun (WGS) entry which is preliminary data.</text>
</comment>
<protein>
    <submittedName>
        <fullName evidence="1">Uncharacterized protein</fullName>
    </submittedName>
</protein>
<evidence type="ECO:0000313" key="2">
    <source>
        <dbReference type="Proteomes" id="UP001201812"/>
    </source>
</evidence>
<dbReference type="EMBL" id="JAKKPZ010000134">
    <property type="protein sequence ID" value="KAI1700796.1"/>
    <property type="molecule type" value="Genomic_DNA"/>
</dbReference>
<gene>
    <name evidence="1" type="ORF">DdX_16485</name>
</gene>
<reference evidence="1" key="1">
    <citation type="submission" date="2022-01" db="EMBL/GenBank/DDBJ databases">
        <title>Genome Sequence Resource for Two Populations of Ditylenchus destructor, the Migratory Endoparasitic Phytonematode.</title>
        <authorList>
            <person name="Zhang H."/>
            <person name="Lin R."/>
            <person name="Xie B."/>
        </authorList>
    </citation>
    <scope>NUCLEOTIDE SEQUENCE</scope>
    <source>
        <strain evidence="1">BazhouSP</strain>
    </source>
</reference>
<name>A0AAD4MNB6_9BILA</name>